<dbReference type="EMBL" id="GBHO01002226">
    <property type="protein sequence ID" value="JAG41378.1"/>
    <property type="molecule type" value="Transcribed_RNA"/>
</dbReference>
<accession>A0A0A9ZDG2</accession>
<reference evidence="1" key="1">
    <citation type="journal article" date="2014" name="PLoS ONE">
        <title>Transcriptome-Based Identification of ABC Transporters in the Western Tarnished Plant Bug Lygus hesperus.</title>
        <authorList>
            <person name="Hull J.J."/>
            <person name="Chaney K."/>
            <person name="Geib S.M."/>
            <person name="Fabrick J.A."/>
            <person name="Brent C.S."/>
            <person name="Walsh D."/>
            <person name="Lavine L.C."/>
        </authorList>
    </citation>
    <scope>NUCLEOTIDE SEQUENCE</scope>
</reference>
<dbReference type="AlphaFoldDB" id="A0A0A9ZDG2"/>
<reference evidence="1" key="2">
    <citation type="submission" date="2014-07" db="EMBL/GenBank/DDBJ databases">
        <authorList>
            <person name="Hull J."/>
        </authorList>
    </citation>
    <scope>NUCLEOTIDE SEQUENCE</scope>
</reference>
<feature type="non-terminal residue" evidence="1">
    <location>
        <position position="1"/>
    </location>
</feature>
<sequence length="99" mass="10891">FVHVLHTVHPLYVAVAFKLYTTTAVDPQRVGVTLPQQDRTTNTAVILHRQTLMRSPSTVVCDSKNESWNIAHLVVEPQGRVCGVCLCEPETHDGASDLA</sequence>
<proteinExistence type="predicted"/>
<evidence type="ECO:0000313" key="1">
    <source>
        <dbReference type="EMBL" id="JAG41378.1"/>
    </source>
</evidence>
<organism evidence="1">
    <name type="scientific">Lygus hesperus</name>
    <name type="common">Western plant bug</name>
    <dbReference type="NCBI Taxonomy" id="30085"/>
    <lineage>
        <taxon>Eukaryota</taxon>
        <taxon>Metazoa</taxon>
        <taxon>Ecdysozoa</taxon>
        <taxon>Arthropoda</taxon>
        <taxon>Hexapoda</taxon>
        <taxon>Insecta</taxon>
        <taxon>Pterygota</taxon>
        <taxon>Neoptera</taxon>
        <taxon>Paraneoptera</taxon>
        <taxon>Hemiptera</taxon>
        <taxon>Heteroptera</taxon>
        <taxon>Panheteroptera</taxon>
        <taxon>Cimicomorpha</taxon>
        <taxon>Miridae</taxon>
        <taxon>Mirini</taxon>
        <taxon>Lygus</taxon>
    </lineage>
</organism>
<name>A0A0A9ZDG2_LYGHE</name>
<gene>
    <name evidence="1" type="primary">RD22_0</name>
    <name evidence="1" type="ORF">CM83_4307</name>
</gene>
<protein>
    <submittedName>
        <fullName evidence="1">Dehydration-responsive protein RD22</fullName>
    </submittedName>
</protein>